<dbReference type="EMBL" id="QAAD01000007">
    <property type="protein sequence ID" value="PTN08779.1"/>
    <property type="molecule type" value="Genomic_DNA"/>
</dbReference>
<dbReference type="CDD" id="cd07184">
    <property type="entry name" value="E_set_Isoamylase_like_N"/>
    <property type="match status" value="1"/>
</dbReference>
<comment type="caution">
    <text evidence="2">The sequence shown here is derived from an EMBL/GenBank/DDBJ whole genome shotgun (WGS) entry which is preliminary data.</text>
</comment>
<dbReference type="OrthoDB" id="5451596at2"/>
<name>A0A2T5C258_9BACT</name>
<organism evidence="2 3">
    <name type="scientific">Mangrovibacterium marinum</name>
    <dbReference type="NCBI Taxonomy" id="1639118"/>
    <lineage>
        <taxon>Bacteria</taxon>
        <taxon>Pseudomonadati</taxon>
        <taxon>Bacteroidota</taxon>
        <taxon>Bacteroidia</taxon>
        <taxon>Marinilabiliales</taxon>
        <taxon>Prolixibacteraceae</taxon>
        <taxon>Mangrovibacterium</taxon>
    </lineage>
</organism>
<reference evidence="2 3" key="1">
    <citation type="submission" date="2018-04" db="EMBL/GenBank/DDBJ databases">
        <title>Genomic Encyclopedia of Archaeal and Bacterial Type Strains, Phase II (KMG-II): from individual species to whole genera.</title>
        <authorList>
            <person name="Goeker M."/>
        </authorList>
    </citation>
    <scope>NUCLEOTIDE SEQUENCE [LARGE SCALE GENOMIC DNA]</scope>
    <source>
        <strain evidence="2 3">DSM 28823</strain>
    </source>
</reference>
<dbReference type="RefSeq" id="WP_107822169.1">
    <property type="nucleotide sequence ID" value="NZ_OY782574.1"/>
</dbReference>
<proteinExistence type="predicted"/>
<dbReference type="GO" id="GO:0016301">
    <property type="term" value="F:kinase activity"/>
    <property type="evidence" value="ECO:0007669"/>
    <property type="project" value="UniProtKB-KW"/>
</dbReference>
<sequence length="103" mass="12090">MILKKEYSEKEQLCRIVFGVTNDWSLDAQNVRIVGEFNNWDRNTEPMAQTAEGDFVQELELKTNQEYQFRYLVDDYFWENEPQADGLTPSGVDVEDYNSVLVI</sequence>
<keyword evidence="3" id="KW-1185">Reference proteome</keyword>
<dbReference type="InterPro" id="IPR013783">
    <property type="entry name" value="Ig-like_fold"/>
</dbReference>
<accession>A0A2T5C258</accession>
<dbReference type="AlphaFoldDB" id="A0A2T5C258"/>
<dbReference type="Gene3D" id="2.60.40.10">
    <property type="entry name" value="Immunoglobulins"/>
    <property type="match status" value="1"/>
</dbReference>
<evidence type="ECO:0000313" key="2">
    <source>
        <dbReference type="EMBL" id="PTN08779.1"/>
    </source>
</evidence>
<evidence type="ECO:0000259" key="1">
    <source>
        <dbReference type="Pfam" id="PF16561"/>
    </source>
</evidence>
<dbReference type="SUPFAM" id="SSF81296">
    <property type="entry name" value="E set domains"/>
    <property type="match status" value="1"/>
</dbReference>
<dbReference type="Proteomes" id="UP000243525">
    <property type="component" value="Unassembled WGS sequence"/>
</dbReference>
<keyword evidence="2" id="KW-0808">Transferase</keyword>
<protein>
    <submittedName>
        <fullName evidence="2">AMP-activated protein kinase-like protein</fullName>
    </submittedName>
</protein>
<dbReference type="InterPro" id="IPR014756">
    <property type="entry name" value="Ig_E-set"/>
</dbReference>
<evidence type="ECO:0000313" key="3">
    <source>
        <dbReference type="Proteomes" id="UP000243525"/>
    </source>
</evidence>
<dbReference type="Pfam" id="PF16561">
    <property type="entry name" value="AMPK1_CBM"/>
    <property type="match status" value="1"/>
</dbReference>
<feature type="domain" description="AMP-activated protein kinase glycogen-binding" evidence="1">
    <location>
        <begin position="23"/>
        <end position="76"/>
    </location>
</feature>
<dbReference type="InterPro" id="IPR032640">
    <property type="entry name" value="AMPK1_CBM"/>
</dbReference>
<gene>
    <name evidence="2" type="ORF">C8N47_107139</name>
</gene>
<keyword evidence="2" id="KW-0418">Kinase</keyword>